<proteinExistence type="predicted"/>
<dbReference type="AlphaFoldDB" id="A0A8H7UGW3"/>
<dbReference type="EMBL" id="JAEPQZ010000004">
    <property type="protein sequence ID" value="KAG2182585.1"/>
    <property type="molecule type" value="Genomic_DNA"/>
</dbReference>
<evidence type="ECO:0000313" key="3">
    <source>
        <dbReference type="Proteomes" id="UP000654370"/>
    </source>
</evidence>
<protein>
    <submittedName>
        <fullName evidence="2">Uncharacterized protein</fullName>
    </submittedName>
</protein>
<dbReference type="OrthoDB" id="10356852at2759"/>
<dbReference type="Proteomes" id="UP000654370">
    <property type="component" value="Unassembled WGS sequence"/>
</dbReference>
<name>A0A8H7UGW3_MORIS</name>
<keyword evidence="1" id="KW-0812">Transmembrane</keyword>
<keyword evidence="3" id="KW-1185">Reference proteome</keyword>
<gene>
    <name evidence="2" type="ORF">INT43_007516</name>
</gene>
<sequence length="384" mass="42972">MSLSSHDSPYEIEAWTNELPYGVANPPNVVAIHRDATEATTRSFLLHGIYKYISCHVDTIKLNNDADFGSSYHCRVQFFHRLFKGVVKDTNMSRNSSIFVVELLCVGFRFLSTNRFEPYYYLVNLTGKGHWPYFTIFFQANKSNCNHWEVVIRTVGEIMKIVWTQTSDPSDGFITATEIISKLGSVFVLLCIYRLLFRWIYARVYAGQFPPPLLKSAVSLGILIAVVGQALGILGTIEMMNADHQSLGVTIRGISKGLLLGASVFSMAITLINMPKARDPKNAFVLLLLGLIATVRAAYDVVAIAVPSTSIVVTSEIIQYLFDTLPEALAVAVGIVYNLTHVAHIYDTYLQQDNAMNDIYIGNDSRHSYSPYDQRNSGKFYGHH</sequence>
<keyword evidence="1" id="KW-1133">Transmembrane helix</keyword>
<feature type="transmembrane region" description="Helical" evidence="1">
    <location>
        <begin position="183"/>
        <end position="201"/>
    </location>
</feature>
<comment type="caution">
    <text evidence="2">The sequence shown here is derived from an EMBL/GenBank/DDBJ whole genome shotgun (WGS) entry which is preliminary data.</text>
</comment>
<organism evidence="2 3">
    <name type="scientific">Mortierella isabellina</name>
    <name type="common">Filamentous fungus</name>
    <name type="synonym">Umbelopsis isabellina</name>
    <dbReference type="NCBI Taxonomy" id="91625"/>
    <lineage>
        <taxon>Eukaryota</taxon>
        <taxon>Fungi</taxon>
        <taxon>Fungi incertae sedis</taxon>
        <taxon>Mucoromycota</taxon>
        <taxon>Mucoromycotina</taxon>
        <taxon>Umbelopsidomycetes</taxon>
        <taxon>Umbelopsidales</taxon>
        <taxon>Umbelopsidaceae</taxon>
        <taxon>Umbelopsis</taxon>
    </lineage>
</organism>
<accession>A0A8H7UGW3</accession>
<keyword evidence="1" id="KW-0472">Membrane</keyword>
<feature type="transmembrane region" description="Helical" evidence="1">
    <location>
        <begin position="284"/>
        <end position="306"/>
    </location>
</feature>
<feature type="transmembrane region" description="Helical" evidence="1">
    <location>
        <begin position="254"/>
        <end position="272"/>
    </location>
</feature>
<reference evidence="2" key="1">
    <citation type="submission" date="2020-12" db="EMBL/GenBank/DDBJ databases">
        <title>Metabolic potential, ecology and presence of endohyphal bacteria is reflected in genomic diversity of Mucoromycotina.</title>
        <authorList>
            <person name="Muszewska A."/>
            <person name="Okrasinska A."/>
            <person name="Steczkiewicz K."/>
            <person name="Drgas O."/>
            <person name="Orlowska M."/>
            <person name="Perlinska-Lenart U."/>
            <person name="Aleksandrzak-Piekarczyk T."/>
            <person name="Szatraj K."/>
            <person name="Zielenkiewicz U."/>
            <person name="Pilsyk S."/>
            <person name="Malc E."/>
            <person name="Mieczkowski P."/>
            <person name="Kruszewska J.S."/>
            <person name="Biernat P."/>
            <person name="Pawlowska J."/>
        </authorList>
    </citation>
    <scope>NUCLEOTIDE SEQUENCE</scope>
    <source>
        <strain evidence="2">WA0000067209</strain>
    </source>
</reference>
<evidence type="ECO:0000313" key="2">
    <source>
        <dbReference type="EMBL" id="KAG2182585.1"/>
    </source>
</evidence>
<feature type="transmembrane region" description="Helical" evidence="1">
    <location>
        <begin position="213"/>
        <end position="234"/>
    </location>
</feature>
<evidence type="ECO:0000256" key="1">
    <source>
        <dbReference type="SAM" id="Phobius"/>
    </source>
</evidence>